<dbReference type="AlphaFoldDB" id="A0A1H8J1Y5"/>
<evidence type="ECO:0000313" key="4">
    <source>
        <dbReference type="Proteomes" id="UP000199372"/>
    </source>
</evidence>
<protein>
    <submittedName>
        <fullName evidence="3">Uncharacterized protein</fullName>
    </submittedName>
</protein>
<keyword evidence="4" id="KW-1185">Reference proteome</keyword>
<evidence type="ECO:0000256" key="1">
    <source>
        <dbReference type="SAM" id="MobiDB-lite"/>
    </source>
</evidence>
<dbReference type="EMBL" id="FOCM01000006">
    <property type="protein sequence ID" value="SEN74834.1"/>
    <property type="molecule type" value="Genomic_DNA"/>
</dbReference>
<accession>A0A1H8J1Y5</accession>
<gene>
    <name evidence="3" type="ORF">SAMN04488011_10639</name>
</gene>
<feature type="region of interest" description="Disordered" evidence="1">
    <location>
        <begin position="123"/>
        <end position="147"/>
    </location>
</feature>
<keyword evidence="2" id="KW-0472">Membrane</keyword>
<feature type="transmembrane region" description="Helical" evidence="2">
    <location>
        <begin position="152"/>
        <end position="172"/>
    </location>
</feature>
<organism evidence="3 4">
    <name type="scientific">Palleronia pelagia</name>
    <dbReference type="NCBI Taxonomy" id="387096"/>
    <lineage>
        <taxon>Bacteria</taxon>
        <taxon>Pseudomonadati</taxon>
        <taxon>Pseudomonadota</taxon>
        <taxon>Alphaproteobacteria</taxon>
        <taxon>Rhodobacterales</taxon>
        <taxon>Roseobacteraceae</taxon>
        <taxon>Palleronia</taxon>
    </lineage>
</organism>
<dbReference type="Proteomes" id="UP000199372">
    <property type="component" value="Unassembled WGS sequence"/>
</dbReference>
<keyword evidence="2" id="KW-0812">Transmembrane</keyword>
<dbReference type="OrthoDB" id="7875742at2"/>
<evidence type="ECO:0000256" key="2">
    <source>
        <dbReference type="SAM" id="Phobius"/>
    </source>
</evidence>
<reference evidence="4" key="1">
    <citation type="submission" date="2016-10" db="EMBL/GenBank/DDBJ databases">
        <authorList>
            <person name="Varghese N."/>
            <person name="Submissions S."/>
        </authorList>
    </citation>
    <scope>NUCLEOTIDE SEQUENCE [LARGE SCALE GENOMIC DNA]</scope>
    <source>
        <strain evidence="4">DSM 26893</strain>
    </source>
</reference>
<dbReference type="RefSeq" id="WP_091845921.1">
    <property type="nucleotide sequence ID" value="NZ_FOCM01000006.1"/>
</dbReference>
<proteinExistence type="predicted"/>
<sequence>MPIDPTTHVQVFRVDLPPEQAAQMLDDPAALGSALGVVPDRDRLQLIDPSVLAGIGLANYLAEGEGIAPESLAPDKARLDQVRAPVLLLLPGATPIGEPVTPSEPLIHLGDYPLVAARGAEGRIDTDSARGRQATPPPEEPAARNEKRQSGMVAMVALAVALLIALIMVIVAA</sequence>
<name>A0A1H8J1Y5_9RHOB</name>
<keyword evidence="2" id="KW-1133">Transmembrane helix</keyword>
<evidence type="ECO:0000313" key="3">
    <source>
        <dbReference type="EMBL" id="SEN74834.1"/>
    </source>
</evidence>